<sequence>MNGRIVKLNVLSNGPMKRRTTNIRAVPSEPIALVKAMESGGTIENLESSRVSYSGSNKIGWKRLVCEWLAPRFG</sequence>
<protein>
    <submittedName>
        <fullName evidence="1">Uncharacterized protein</fullName>
    </submittedName>
</protein>
<reference evidence="1 2" key="1">
    <citation type="submission" date="2014-02" db="EMBL/GenBank/DDBJ databases">
        <title>The genome sequence of Colletotrichum simmondsii CBS122122.</title>
        <authorList>
            <person name="Baroncelli R."/>
            <person name="Thon M.R."/>
        </authorList>
    </citation>
    <scope>NUCLEOTIDE SEQUENCE [LARGE SCALE GENOMIC DNA]</scope>
    <source>
        <strain evidence="1 2">CBS122122</strain>
    </source>
</reference>
<comment type="caution">
    <text evidence="1">The sequence shown here is derived from an EMBL/GenBank/DDBJ whole genome shotgun (WGS) entry which is preliminary data.</text>
</comment>
<dbReference type="AlphaFoldDB" id="A0A135SF20"/>
<name>A0A135SF20_9PEZI</name>
<evidence type="ECO:0000313" key="1">
    <source>
        <dbReference type="EMBL" id="KXH34509.1"/>
    </source>
</evidence>
<organism evidence="1 2">
    <name type="scientific">Colletotrichum simmondsii</name>
    <dbReference type="NCBI Taxonomy" id="703756"/>
    <lineage>
        <taxon>Eukaryota</taxon>
        <taxon>Fungi</taxon>
        <taxon>Dikarya</taxon>
        <taxon>Ascomycota</taxon>
        <taxon>Pezizomycotina</taxon>
        <taxon>Sordariomycetes</taxon>
        <taxon>Hypocreomycetidae</taxon>
        <taxon>Glomerellales</taxon>
        <taxon>Glomerellaceae</taxon>
        <taxon>Colletotrichum</taxon>
        <taxon>Colletotrichum acutatum species complex</taxon>
    </lineage>
</organism>
<accession>A0A135SF20</accession>
<proteinExistence type="predicted"/>
<gene>
    <name evidence="1" type="ORF">CSIM01_00420</name>
</gene>
<evidence type="ECO:0000313" key="2">
    <source>
        <dbReference type="Proteomes" id="UP000070328"/>
    </source>
</evidence>
<dbReference type="Proteomes" id="UP000070328">
    <property type="component" value="Unassembled WGS sequence"/>
</dbReference>
<keyword evidence="2" id="KW-1185">Reference proteome</keyword>
<dbReference type="EMBL" id="JFBX01000586">
    <property type="protein sequence ID" value="KXH34509.1"/>
    <property type="molecule type" value="Genomic_DNA"/>
</dbReference>